<feature type="non-terminal residue" evidence="2">
    <location>
        <position position="400"/>
    </location>
</feature>
<dbReference type="EMBL" id="CAJNNW010025699">
    <property type="protein sequence ID" value="CAE8678643.1"/>
    <property type="molecule type" value="Genomic_DNA"/>
</dbReference>
<feature type="compositionally biased region" description="Low complexity" evidence="1">
    <location>
        <begin position="22"/>
        <end position="91"/>
    </location>
</feature>
<proteinExistence type="predicted"/>
<dbReference type="Proteomes" id="UP000626109">
    <property type="component" value="Unassembled WGS sequence"/>
</dbReference>
<feature type="compositionally biased region" description="Polar residues" evidence="1">
    <location>
        <begin position="382"/>
        <end position="393"/>
    </location>
</feature>
<feature type="region of interest" description="Disordered" evidence="1">
    <location>
        <begin position="263"/>
        <end position="400"/>
    </location>
</feature>
<protein>
    <submittedName>
        <fullName evidence="2">Uncharacterized protein</fullName>
    </submittedName>
</protein>
<evidence type="ECO:0000313" key="2">
    <source>
        <dbReference type="EMBL" id="CAE8678643.1"/>
    </source>
</evidence>
<feature type="compositionally biased region" description="Low complexity" evidence="1">
    <location>
        <begin position="307"/>
        <end position="322"/>
    </location>
</feature>
<feature type="compositionally biased region" description="Low complexity" evidence="1">
    <location>
        <begin position="263"/>
        <end position="273"/>
    </location>
</feature>
<evidence type="ECO:0000256" key="1">
    <source>
        <dbReference type="SAM" id="MobiDB-lite"/>
    </source>
</evidence>
<sequence length="400" mass="42205">VPAVTSSAAALQRPVSAHHDNNNSNNNNSNSNNNNSNNNDSNNNNNGNNSNSNNNNNNNSNNNDNNDNDNNNNNNSNHSSSSLSSSNNNNDHFAPTALRALGAAAAEVFVADRGAWQLMSAVPGAVAEEEEADELDELELSQPGAAHAFFDLVHGRRCGEAEASLRASARCAARAADFFDTCRDFRRTAPPLCLPAGGRAASPPKRLAQTGPCLGIGQRPWGAGGRRKSPLLSGSGSGSGSLHLARIAAEMGRQPPIMEVTGRAASAGSGRAAHFPLRPHSAPSGVQSPPRGVQGPARPQSALLPQAAFRPTSPSRSPARPHVSPHRRPRSPSPPPLPLPQMSLPAKPSVAEAARISAYLTLHTSPHKDKKKTGQPRLLWLTNRNPDKQSSGKTRPAWQE</sequence>
<evidence type="ECO:0000313" key="3">
    <source>
        <dbReference type="Proteomes" id="UP000626109"/>
    </source>
</evidence>
<feature type="region of interest" description="Disordered" evidence="1">
    <location>
        <begin position="1"/>
        <end position="91"/>
    </location>
</feature>
<reference evidence="2" key="1">
    <citation type="submission" date="2021-02" db="EMBL/GenBank/DDBJ databases">
        <authorList>
            <person name="Dougan E. K."/>
            <person name="Rhodes N."/>
            <person name="Thang M."/>
            <person name="Chan C."/>
        </authorList>
    </citation>
    <scope>NUCLEOTIDE SEQUENCE</scope>
</reference>
<dbReference type="GO" id="GO:0005615">
    <property type="term" value="C:extracellular space"/>
    <property type="evidence" value="ECO:0007669"/>
    <property type="project" value="TreeGrafter"/>
</dbReference>
<comment type="caution">
    <text evidence="2">The sequence shown here is derived from an EMBL/GenBank/DDBJ whole genome shotgun (WGS) entry which is preliminary data.</text>
</comment>
<dbReference type="PANTHER" id="PTHR37458">
    <property type="entry name" value="THISBE"/>
    <property type="match status" value="1"/>
</dbReference>
<gene>
    <name evidence="2" type="ORF">PGLA2088_LOCUS20920</name>
</gene>
<organism evidence="2 3">
    <name type="scientific">Polarella glacialis</name>
    <name type="common">Dinoflagellate</name>
    <dbReference type="NCBI Taxonomy" id="89957"/>
    <lineage>
        <taxon>Eukaryota</taxon>
        <taxon>Sar</taxon>
        <taxon>Alveolata</taxon>
        <taxon>Dinophyceae</taxon>
        <taxon>Suessiales</taxon>
        <taxon>Suessiaceae</taxon>
        <taxon>Polarella</taxon>
    </lineage>
</organism>
<name>A0A813JJR9_POLGL</name>
<dbReference type="PANTHER" id="PTHR37458:SF1">
    <property type="entry name" value="THISBE"/>
    <property type="match status" value="1"/>
</dbReference>
<dbReference type="GO" id="GO:0048018">
    <property type="term" value="F:receptor ligand activity"/>
    <property type="evidence" value="ECO:0007669"/>
    <property type="project" value="TreeGrafter"/>
</dbReference>
<accession>A0A813JJR9</accession>
<feature type="region of interest" description="Disordered" evidence="1">
    <location>
        <begin position="218"/>
        <end position="240"/>
    </location>
</feature>
<dbReference type="AlphaFoldDB" id="A0A813JJR9"/>